<keyword evidence="2" id="KW-1185">Reference proteome</keyword>
<dbReference type="AlphaFoldDB" id="A0AAV5SPU5"/>
<dbReference type="Proteomes" id="UP001432027">
    <property type="component" value="Unassembled WGS sequence"/>
</dbReference>
<evidence type="ECO:0000313" key="2">
    <source>
        <dbReference type="Proteomes" id="UP001432027"/>
    </source>
</evidence>
<reference evidence="1" key="1">
    <citation type="submission" date="2023-10" db="EMBL/GenBank/DDBJ databases">
        <title>Genome assembly of Pristionchus species.</title>
        <authorList>
            <person name="Yoshida K."/>
            <person name="Sommer R.J."/>
        </authorList>
    </citation>
    <scope>NUCLEOTIDE SEQUENCE</scope>
    <source>
        <strain evidence="1">RS0144</strain>
    </source>
</reference>
<proteinExistence type="predicted"/>
<accession>A0AAV5SPU5</accession>
<gene>
    <name evidence="1" type="ORF">PENTCL1PPCAC_4324</name>
</gene>
<dbReference type="EMBL" id="BTSX01000001">
    <property type="protein sequence ID" value="GMS82149.1"/>
    <property type="molecule type" value="Genomic_DNA"/>
</dbReference>
<sequence length="80" mass="9195">GSKYGSPSLHSSHSLVSLTGDRVCEMKRRRLRTRPVSVKSSSLHSTHSLDERTCRMKRRILHFDSPNRTWFSGLMLLRGI</sequence>
<name>A0AAV5SPU5_9BILA</name>
<comment type="caution">
    <text evidence="1">The sequence shown here is derived from an EMBL/GenBank/DDBJ whole genome shotgun (WGS) entry which is preliminary data.</text>
</comment>
<evidence type="ECO:0000313" key="1">
    <source>
        <dbReference type="EMBL" id="GMS82149.1"/>
    </source>
</evidence>
<organism evidence="1 2">
    <name type="scientific">Pristionchus entomophagus</name>
    <dbReference type="NCBI Taxonomy" id="358040"/>
    <lineage>
        <taxon>Eukaryota</taxon>
        <taxon>Metazoa</taxon>
        <taxon>Ecdysozoa</taxon>
        <taxon>Nematoda</taxon>
        <taxon>Chromadorea</taxon>
        <taxon>Rhabditida</taxon>
        <taxon>Rhabditina</taxon>
        <taxon>Diplogasteromorpha</taxon>
        <taxon>Diplogasteroidea</taxon>
        <taxon>Neodiplogasteridae</taxon>
        <taxon>Pristionchus</taxon>
    </lineage>
</organism>
<feature type="non-terminal residue" evidence="1">
    <location>
        <position position="1"/>
    </location>
</feature>
<protein>
    <submittedName>
        <fullName evidence="1">Uncharacterized protein</fullName>
    </submittedName>
</protein>